<gene>
    <name evidence="1" type="ORF">L1987_21148</name>
</gene>
<reference evidence="1 2" key="2">
    <citation type="journal article" date="2022" name="Mol. Ecol. Resour.">
        <title>The genomes of chicory, endive, great burdock and yacon provide insights into Asteraceae paleo-polyploidization history and plant inulin production.</title>
        <authorList>
            <person name="Fan W."/>
            <person name="Wang S."/>
            <person name="Wang H."/>
            <person name="Wang A."/>
            <person name="Jiang F."/>
            <person name="Liu H."/>
            <person name="Zhao H."/>
            <person name="Xu D."/>
            <person name="Zhang Y."/>
        </authorList>
    </citation>
    <scope>NUCLEOTIDE SEQUENCE [LARGE SCALE GENOMIC DNA]</scope>
    <source>
        <strain evidence="2">cv. Yunnan</strain>
        <tissue evidence="1">Leaves</tissue>
    </source>
</reference>
<comment type="caution">
    <text evidence="1">The sequence shown here is derived from an EMBL/GenBank/DDBJ whole genome shotgun (WGS) entry which is preliminary data.</text>
</comment>
<protein>
    <submittedName>
        <fullName evidence="1">Uncharacterized protein</fullName>
    </submittedName>
</protein>
<dbReference type="Proteomes" id="UP001056120">
    <property type="component" value="Linkage Group LG07"/>
</dbReference>
<sequence length="104" mass="12223">MEREEELTLRKVSPEPEKVIREVLVVEKVVSSRQTVLQERKAKNDQEAEKVGTKEHDIVIREAEIEKQDVEVEKQDDVSKKKLQNRKLIKLIGKFSKSKLQSWQ</sequence>
<organism evidence="1 2">
    <name type="scientific">Smallanthus sonchifolius</name>
    <dbReference type="NCBI Taxonomy" id="185202"/>
    <lineage>
        <taxon>Eukaryota</taxon>
        <taxon>Viridiplantae</taxon>
        <taxon>Streptophyta</taxon>
        <taxon>Embryophyta</taxon>
        <taxon>Tracheophyta</taxon>
        <taxon>Spermatophyta</taxon>
        <taxon>Magnoliopsida</taxon>
        <taxon>eudicotyledons</taxon>
        <taxon>Gunneridae</taxon>
        <taxon>Pentapetalae</taxon>
        <taxon>asterids</taxon>
        <taxon>campanulids</taxon>
        <taxon>Asterales</taxon>
        <taxon>Asteraceae</taxon>
        <taxon>Asteroideae</taxon>
        <taxon>Heliantheae alliance</taxon>
        <taxon>Millerieae</taxon>
        <taxon>Smallanthus</taxon>
    </lineage>
</organism>
<evidence type="ECO:0000313" key="2">
    <source>
        <dbReference type="Proteomes" id="UP001056120"/>
    </source>
</evidence>
<reference evidence="2" key="1">
    <citation type="journal article" date="2022" name="Mol. Ecol. Resour.">
        <title>The genomes of chicory, endive, great burdock and yacon provide insights into Asteraceae palaeo-polyploidization history and plant inulin production.</title>
        <authorList>
            <person name="Fan W."/>
            <person name="Wang S."/>
            <person name="Wang H."/>
            <person name="Wang A."/>
            <person name="Jiang F."/>
            <person name="Liu H."/>
            <person name="Zhao H."/>
            <person name="Xu D."/>
            <person name="Zhang Y."/>
        </authorList>
    </citation>
    <scope>NUCLEOTIDE SEQUENCE [LARGE SCALE GENOMIC DNA]</scope>
    <source>
        <strain evidence="2">cv. Yunnan</strain>
    </source>
</reference>
<name>A0ACB9ITS7_9ASTR</name>
<dbReference type="EMBL" id="CM042024">
    <property type="protein sequence ID" value="KAI3811424.1"/>
    <property type="molecule type" value="Genomic_DNA"/>
</dbReference>
<keyword evidence="2" id="KW-1185">Reference proteome</keyword>
<proteinExistence type="predicted"/>
<accession>A0ACB9ITS7</accession>
<evidence type="ECO:0000313" key="1">
    <source>
        <dbReference type="EMBL" id="KAI3811424.1"/>
    </source>
</evidence>